<organism evidence="4 5">
    <name type="scientific">Lysobacter brunescens</name>
    <dbReference type="NCBI Taxonomy" id="262323"/>
    <lineage>
        <taxon>Bacteria</taxon>
        <taxon>Pseudomonadati</taxon>
        <taxon>Pseudomonadota</taxon>
        <taxon>Gammaproteobacteria</taxon>
        <taxon>Lysobacterales</taxon>
        <taxon>Lysobacteraceae</taxon>
        <taxon>Lysobacter</taxon>
    </lineage>
</organism>
<dbReference type="InterPro" id="IPR023346">
    <property type="entry name" value="Lysozyme-like_dom_sf"/>
</dbReference>
<comment type="caution">
    <text evidence="4">The sequence shown here is derived from an EMBL/GenBank/DDBJ whole genome shotgun (WGS) entry which is preliminary data.</text>
</comment>
<dbReference type="Gene3D" id="1.10.530.10">
    <property type="match status" value="1"/>
</dbReference>
<sequence length="459" mass="49959">MPTQNEIDMLRAARAAGITSREEMANFMGQMGHESQGFTRLEESFRYTQGIQQIPVESAMREGAEALEAARLEALQGRPQELARLMYGGRMGNDDVADGYLYRGRGYTQLTGESNYRDAGRALDLDLVGNPALAADRGNSQRIAIWYWQDRVPVADRDDVSRATRAINGGDNGLEDRHNRYDAWHAVLTPEFVADLDAGRVQAGRGVAPAIGRPAMEDDALRRLERGAEVRELVGDLRTLNVRDDRNRAIPDGQIFTERVEQGVRRFQQGHDLPVTGRADPATLEAIERAVQQRPQEPAPAAEGPRAPGPVVPPRQGAAMEALPLNDPGHPNHDTYSFFLDLTRERCTAMGIAPSAKDEVLAAGLTSVAFDRGLVNGVGFARFSADGTQVAMSDTKDPSAEWARTGVGKVGELLQQSIDDSSRIVADVNQALAQQQALAQTQSRAETQEGPVIRGPSMA</sequence>
<name>A0ABW2YE15_9GAMM</name>
<keyword evidence="4" id="KW-0378">Hydrolase</keyword>
<dbReference type="Pfam" id="PF01471">
    <property type="entry name" value="PG_binding_1"/>
    <property type="match status" value="1"/>
</dbReference>
<dbReference type="Gene3D" id="1.10.101.10">
    <property type="entry name" value="PGBD-like superfamily/PGBD"/>
    <property type="match status" value="1"/>
</dbReference>
<dbReference type="InterPro" id="IPR002477">
    <property type="entry name" value="Peptidoglycan-bd-like"/>
</dbReference>
<dbReference type="Proteomes" id="UP001597110">
    <property type="component" value="Unassembled WGS sequence"/>
</dbReference>
<evidence type="ECO:0000313" key="5">
    <source>
        <dbReference type="Proteomes" id="UP001597110"/>
    </source>
</evidence>
<keyword evidence="5" id="KW-1185">Reference proteome</keyword>
<evidence type="ECO:0000313" key="4">
    <source>
        <dbReference type="EMBL" id="MFD0726241.1"/>
    </source>
</evidence>
<feature type="region of interest" description="Disordered" evidence="1">
    <location>
        <begin position="440"/>
        <end position="459"/>
    </location>
</feature>
<accession>A0ABW2YE15</accession>
<dbReference type="InterPro" id="IPR000726">
    <property type="entry name" value="Glyco_hydro_19_cat"/>
</dbReference>
<feature type="domain" description="Peptidoglycan binding-like" evidence="3">
    <location>
        <begin position="226"/>
        <end position="287"/>
    </location>
</feature>
<protein>
    <submittedName>
        <fullName evidence="4">Glycoside hydrolase family 19 protein</fullName>
    </submittedName>
</protein>
<dbReference type="InterPro" id="IPR036366">
    <property type="entry name" value="PGBDSf"/>
</dbReference>
<dbReference type="GO" id="GO:0016787">
    <property type="term" value="F:hydrolase activity"/>
    <property type="evidence" value="ECO:0007669"/>
    <property type="project" value="UniProtKB-KW"/>
</dbReference>
<dbReference type="InterPro" id="IPR036365">
    <property type="entry name" value="PGBD-like_sf"/>
</dbReference>
<dbReference type="PANTHER" id="PTHR34408">
    <property type="entry name" value="FAMILY PROTEIN, PUTATIVE-RELATED"/>
    <property type="match status" value="1"/>
</dbReference>
<dbReference type="PANTHER" id="PTHR34408:SF1">
    <property type="entry name" value="GLYCOSYL HYDROLASE FAMILY 19 DOMAIN-CONTAINING PROTEIN HI_1415"/>
    <property type="match status" value="1"/>
</dbReference>
<proteinExistence type="predicted"/>
<evidence type="ECO:0000256" key="1">
    <source>
        <dbReference type="SAM" id="MobiDB-lite"/>
    </source>
</evidence>
<feature type="domain" description="Glycoside hydrolase family 19 catalytic" evidence="2">
    <location>
        <begin position="96"/>
        <end position="149"/>
    </location>
</feature>
<feature type="compositionally biased region" description="Low complexity" evidence="1">
    <location>
        <begin position="292"/>
        <end position="306"/>
    </location>
</feature>
<dbReference type="Pfam" id="PF00182">
    <property type="entry name" value="Glyco_hydro_19"/>
    <property type="match status" value="1"/>
</dbReference>
<dbReference type="SUPFAM" id="SSF47090">
    <property type="entry name" value="PGBD-like"/>
    <property type="match status" value="1"/>
</dbReference>
<feature type="region of interest" description="Disordered" evidence="1">
    <location>
        <begin position="292"/>
        <end position="316"/>
    </location>
</feature>
<dbReference type="EMBL" id="JBHTIF010000001">
    <property type="protein sequence ID" value="MFD0726241.1"/>
    <property type="molecule type" value="Genomic_DNA"/>
</dbReference>
<evidence type="ECO:0000259" key="2">
    <source>
        <dbReference type="Pfam" id="PF00182"/>
    </source>
</evidence>
<evidence type="ECO:0000259" key="3">
    <source>
        <dbReference type="Pfam" id="PF01471"/>
    </source>
</evidence>
<dbReference type="RefSeq" id="WP_386823810.1">
    <property type="nucleotide sequence ID" value="NZ_JBHTIF010000001.1"/>
</dbReference>
<dbReference type="SUPFAM" id="SSF53955">
    <property type="entry name" value="Lysozyme-like"/>
    <property type="match status" value="1"/>
</dbReference>
<gene>
    <name evidence="4" type="ORF">ACFQ0E_11620</name>
</gene>
<dbReference type="InterPro" id="IPR052354">
    <property type="entry name" value="Cell_Wall_Dynamics_Protein"/>
</dbReference>
<reference evidence="5" key="1">
    <citation type="journal article" date="2019" name="Int. J. Syst. Evol. Microbiol.">
        <title>The Global Catalogue of Microorganisms (GCM) 10K type strain sequencing project: providing services to taxonomists for standard genome sequencing and annotation.</title>
        <authorList>
            <consortium name="The Broad Institute Genomics Platform"/>
            <consortium name="The Broad Institute Genome Sequencing Center for Infectious Disease"/>
            <person name="Wu L."/>
            <person name="Ma J."/>
        </authorList>
    </citation>
    <scope>NUCLEOTIDE SEQUENCE [LARGE SCALE GENOMIC DNA]</scope>
    <source>
        <strain evidence="5">CCUG 55585</strain>
    </source>
</reference>